<dbReference type="InterPro" id="IPR023170">
    <property type="entry name" value="HhH_base_excis_C"/>
</dbReference>
<comment type="cofactor">
    <cofactor evidence="14">
        <name>[4Fe-4S] cluster</name>
        <dbReference type="ChEBI" id="CHEBI:49883"/>
    </cofactor>
    <text evidence="14">Binds 1 [4Fe-4S] cluster.</text>
</comment>
<feature type="domain" description="HhH-GPD" evidence="15">
    <location>
        <begin position="41"/>
        <end position="192"/>
    </location>
</feature>
<evidence type="ECO:0000256" key="9">
    <source>
        <dbReference type="ARBA" id="ARBA00022801"/>
    </source>
</evidence>
<evidence type="ECO:0000256" key="6">
    <source>
        <dbReference type="ARBA" id="ARBA00022485"/>
    </source>
</evidence>
<evidence type="ECO:0000256" key="14">
    <source>
        <dbReference type="RuleBase" id="RU365096"/>
    </source>
</evidence>
<dbReference type="GO" id="GO:0032357">
    <property type="term" value="F:oxidized purine DNA binding"/>
    <property type="evidence" value="ECO:0007669"/>
    <property type="project" value="TreeGrafter"/>
</dbReference>
<proteinExistence type="inferred from homology"/>
<organism evidence="16 17">
    <name type="scientific">Candidatus Mailhella merdigallinarum</name>
    <dbReference type="NCBI Taxonomy" id="2838658"/>
    <lineage>
        <taxon>Bacteria</taxon>
        <taxon>Pseudomonadati</taxon>
        <taxon>Thermodesulfobacteriota</taxon>
        <taxon>Desulfovibrionia</taxon>
        <taxon>Desulfovibrionales</taxon>
        <taxon>Desulfovibrionaceae</taxon>
        <taxon>Mailhella</taxon>
    </lineage>
</organism>
<reference evidence="16" key="1">
    <citation type="journal article" date="2021" name="PeerJ">
        <title>Extensive microbial diversity within the chicken gut microbiome revealed by metagenomics and culture.</title>
        <authorList>
            <person name="Gilroy R."/>
            <person name="Ravi A."/>
            <person name="Getino M."/>
            <person name="Pursley I."/>
            <person name="Horton D.L."/>
            <person name="Alikhan N.F."/>
            <person name="Baker D."/>
            <person name="Gharbi K."/>
            <person name="Hall N."/>
            <person name="Watson M."/>
            <person name="Adriaenssens E.M."/>
            <person name="Foster-Nyarko E."/>
            <person name="Jarju S."/>
            <person name="Secka A."/>
            <person name="Antonio M."/>
            <person name="Oren A."/>
            <person name="Chaudhuri R.R."/>
            <person name="La Ragione R."/>
            <person name="Hildebrand F."/>
            <person name="Pallen M.J."/>
        </authorList>
    </citation>
    <scope>NUCLEOTIDE SEQUENCE</scope>
    <source>
        <strain evidence="16">CHK186-16707</strain>
    </source>
</reference>
<dbReference type="SUPFAM" id="SSF55811">
    <property type="entry name" value="Nudix"/>
    <property type="match status" value="1"/>
</dbReference>
<dbReference type="Pfam" id="PF00730">
    <property type="entry name" value="HhH-GPD"/>
    <property type="match status" value="1"/>
</dbReference>
<dbReference type="PANTHER" id="PTHR42944">
    <property type="entry name" value="ADENINE DNA GLYCOSYLASE"/>
    <property type="match status" value="1"/>
</dbReference>
<keyword evidence="13 14" id="KW-0326">Glycosidase</keyword>
<dbReference type="GO" id="GO:0035485">
    <property type="term" value="F:adenine/guanine mispair binding"/>
    <property type="evidence" value="ECO:0007669"/>
    <property type="project" value="TreeGrafter"/>
</dbReference>
<evidence type="ECO:0000256" key="10">
    <source>
        <dbReference type="ARBA" id="ARBA00023004"/>
    </source>
</evidence>
<dbReference type="InterPro" id="IPR015797">
    <property type="entry name" value="NUDIX_hydrolase-like_dom_sf"/>
</dbReference>
<evidence type="ECO:0000256" key="12">
    <source>
        <dbReference type="ARBA" id="ARBA00023204"/>
    </source>
</evidence>
<dbReference type="InterPro" id="IPR003265">
    <property type="entry name" value="HhH-GPD_domain"/>
</dbReference>
<evidence type="ECO:0000256" key="3">
    <source>
        <dbReference type="ARBA" id="ARBA00008343"/>
    </source>
</evidence>
<dbReference type="EMBL" id="DXAN01000009">
    <property type="protein sequence ID" value="HJA08319.1"/>
    <property type="molecule type" value="Genomic_DNA"/>
</dbReference>
<name>A0A9D2HD48_9BACT</name>
<keyword evidence="11" id="KW-0411">Iron-sulfur</keyword>
<evidence type="ECO:0000256" key="1">
    <source>
        <dbReference type="ARBA" id="ARBA00000843"/>
    </source>
</evidence>
<dbReference type="GO" id="GO:0034039">
    <property type="term" value="F:8-oxo-7,8-dihydroguanine DNA N-glycosylase activity"/>
    <property type="evidence" value="ECO:0007669"/>
    <property type="project" value="TreeGrafter"/>
</dbReference>
<dbReference type="Pfam" id="PF14815">
    <property type="entry name" value="NUDIX_4"/>
    <property type="match status" value="1"/>
</dbReference>
<protein>
    <recommendedName>
        <fullName evidence="5 14">Adenine DNA glycosylase</fullName>
        <ecNumber evidence="4 14">3.2.2.31</ecNumber>
    </recommendedName>
</protein>
<dbReference type="GO" id="GO:0006298">
    <property type="term" value="P:mismatch repair"/>
    <property type="evidence" value="ECO:0007669"/>
    <property type="project" value="TreeGrafter"/>
</dbReference>
<comment type="function">
    <text evidence="2">Adenine glycosylase active on G-A mispairs. MutY also corrects error-prone DNA synthesis past GO lesions which are due to the oxidatively damaged form of guanine: 7,8-dihydro-8-oxoguanine (8-oxo-dGTP).</text>
</comment>
<evidence type="ECO:0000256" key="2">
    <source>
        <dbReference type="ARBA" id="ARBA00002933"/>
    </source>
</evidence>
<keyword evidence="6" id="KW-0004">4Fe-4S</keyword>
<evidence type="ECO:0000256" key="11">
    <source>
        <dbReference type="ARBA" id="ARBA00023014"/>
    </source>
</evidence>
<dbReference type="InterPro" id="IPR044298">
    <property type="entry name" value="MIG/MutY"/>
</dbReference>
<evidence type="ECO:0000256" key="8">
    <source>
        <dbReference type="ARBA" id="ARBA00022763"/>
    </source>
</evidence>
<dbReference type="GO" id="GO:0006284">
    <property type="term" value="P:base-excision repair"/>
    <property type="evidence" value="ECO:0007669"/>
    <property type="project" value="UniProtKB-UniRule"/>
</dbReference>
<dbReference type="GO" id="GO:0051539">
    <property type="term" value="F:4 iron, 4 sulfur cluster binding"/>
    <property type="evidence" value="ECO:0007669"/>
    <property type="project" value="UniProtKB-UniRule"/>
</dbReference>
<dbReference type="EC" id="3.2.2.31" evidence="4 14"/>
<evidence type="ECO:0000313" key="17">
    <source>
        <dbReference type="Proteomes" id="UP000824225"/>
    </source>
</evidence>
<comment type="similarity">
    <text evidence="3 14">Belongs to the Nth/MutY family.</text>
</comment>
<evidence type="ECO:0000313" key="16">
    <source>
        <dbReference type="EMBL" id="HJA08319.1"/>
    </source>
</evidence>
<sequence length="375" mass="41630">MSPADEKAIARALLEWFRRFMRPLPWRRTYAPYEVWISEVMLQQTQMERGVGYFLRWMERFPDVSAVAAASDEDILNAWEGLGYYRRARFLHAAAKVMCERHGGRVPSEPEALAALPGLGAYTVAAIRGIAFNQDVVVVDANVERVFTRLLNIDVPPKKRAAAVLIGEAARCLLPTGHAREYNQALMEFGALVCRKVPLCIDCPLAAWCESRRLGVERERPVLAPKPAVIPVFTGHGVLVHGGRTLLAKRPEGGVWGGLWEFPGGEQVGDEPPARAAERAFATLGLAVRAKDDLGSVRHGYTNHRLTARFFRMEASPGVNLDNVLRILEKRADVRLVPCRGTGALAMPAHHRKLADRFFSGVRRRGDAQEQGTLV</sequence>
<evidence type="ECO:0000256" key="13">
    <source>
        <dbReference type="ARBA" id="ARBA00023295"/>
    </source>
</evidence>
<dbReference type="FunFam" id="1.10.340.30:FF:000002">
    <property type="entry name" value="Adenine DNA glycosylase"/>
    <property type="match status" value="1"/>
</dbReference>
<keyword evidence="7" id="KW-0479">Metal-binding</keyword>
<comment type="caution">
    <text evidence="16">The sequence shown here is derived from an EMBL/GenBank/DDBJ whole genome shotgun (WGS) entry which is preliminary data.</text>
</comment>
<accession>A0A9D2HD48</accession>
<dbReference type="Gene3D" id="1.10.1670.10">
    <property type="entry name" value="Helix-hairpin-Helix base-excision DNA repair enzymes (C-terminal)"/>
    <property type="match status" value="1"/>
</dbReference>
<evidence type="ECO:0000256" key="7">
    <source>
        <dbReference type="ARBA" id="ARBA00022723"/>
    </source>
</evidence>
<dbReference type="Gene3D" id="1.10.340.30">
    <property type="entry name" value="Hypothetical protein, domain 2"/>
    <property type="match status" value="1"/>
</dbReference>
<dbReference type="CDD" id="cd03431">
    <property type="entry name" value="NUDIX_DNA_Glycosylase_C-MutY"/>
    <property type="match status" value="1"/>
</dbReference>
<keyword evidence="8 14" id="KW-0227">DNA damage</keyword>
<keyword evidence="10 14" id="KW-0408">Iron</keyword>
<evidence type="ECO:0000259" key="15">
    <source>
        <dbReference type="SMART" id="SM00478"/>
    </source>
</evidence>
<dbReference type="CDD" id="cd00056">
    <property type="entry name" value="ENDO3c"/>
    <property type="match status" value="1"/>
</dbReference>
<keyword evidence="12" id="KW-0234">DNA repair</keyword>
<reference evidence="16" key="2">
    <citation type="submission" date="2021-04" db="EMBL/GenBank/DDBJ databases">
        <authorList>
            <person name="Gilroy R."/>
        </authorList>
    </citation>
    <scope>NUCLEOTIDE SEQUENCE</scope>
    <source>
        <strain evidence="16">CHK186-16707</strain>
    </source>
</reference>
<dbReference type="AlphaFoldDB" id="A0A9D2HD48"/>
<evidence type="ECO:0000256" key="5">
    <source>
        <dbReference type="ARBA" id="ARBA00022023"/>
    </source>
</evidence>
<dbReference type="GO" id="GO:0000701">
    <property type="term" value="F:purine-specific mismatch base pair DNA N-glycosylase activity"/>
    <property type="evidence" value="ECO:0007669"/>
    <property type="project" value="UniProtKB-EC"/>
</dbReference>
<dbReference type="InterPro" id="IPR029119">
    <property type="entry name" value="MutY_C"/>
</dbReference>
<dbReference type="Gene3D" id="3.90.79.10">
    <property type="entry name" value="Nucleoside Triphosphate Pyrophosphohydrolase"/>
    <property type="match status" value="1"/>
</dbReference>
<dbReference type="InterPro" id="IPR011257">
    <property type="entry name" value="DNA_glycosylase"/>
</dbReference>
<dbReference type="GO" id="GO:0046872">
    <property type="term" value="F:metal ion binding"/>
    <property type="evidence" value="ECO:0007669"/>
    <property type="project" value="UniProtKB-UniRule"/>
</dbReference>
<evidence type="ECO:0000256" key="4">
    <source>
        <dbReference type="ARBA" id="ARBA00012045"/>
    </source>
</evidence>
<gene>
    <name evidence="16" type="ORF">H9962_03900</name>
</gene>
<dbReference type="SUPFAM" id="SSF48150">
    <property type="entry name" value="DNA-glycosylase"/>
    <property type="match status" value="1"/>
</dbReference>
<dbReference type="Proteomes" id="UP000824225">
    <property type="component" value="Unassembled WGS sequence"/>
</dbReference>
<dbReference type="PANTHER" id="PTHR42944:SF1">
    <property type="entry name" value="ADENINE DNA GLYCOSYLASE"/>
    <property type="match status" value="1"/>
</dbReference>
<keyword evidence="9" id="KW-0378">Hydrolase</keyword>
<dbReference type="SMART" id="SM00478">
    <property type="entry name" value="ENDO3c"/>
    <property type="match status" value="1"/>
</dbReference>
<comment type="catalytic activity">
    <reaction evidence="1 14">
        <text>Hydrolyzes free adenine bases from 7,8-dihydro-8-oxoguanine:adenine mismatched double-stranded DNA, leaving an apurinic site.</text>
        <dbReference type="EC" id="3.2.2.31"/>
    </reaction>
</comment>